<evidence type="ECO:0000256" key="2">
    <source>
        <dbReference type="ARBA" id="ARBA00023125"/>
    </source>
</evidence>
<dbReference type="Pfam" id="PF12833">
    <property type="entry name" value="HTH_18"/>
    <property type="match status" value="1"/>
</dbReference>
<dbReference type="OrthoDB" id="9816344at2"/>
<dbReference type="EMBL" id="PRLP01000169">
    <property type="protein sequence ID" value="PPC74003.1"/>
    <property type="molecule type" value="Genomic_DNA"/>
</dbReference>
<dbReference type="Proteomes" id="UP000238196">
    <property type="component" value="Unassembled WGS sequence"/>
</dbReference>
<protein>
    <recommendedName>
        <fullName evidence="4">HTH araC/xylS-type domain-containing protein</fullName>
    </recommendedName>
</protein>
<dbReference type="SMART" id="SM00342">
    <property type="entry name" value="HTH_ARAC"/>
    <property type="match status" value="1"/>
</dbReference>
<gene>
    <name evidence="5" type="ORF">C4K68_28205</name>
</gene>
<dbReference type="GO" id="GO:0003700">
    <property type="term" value="F:DNA-binding transcription factor activity"/>
    <property type="evidence" value="ECO:0007669"/>
    <property type="project" value="InterPro"/>
</dbReference>
<dbReference type="PROSITE" id="PS01124">
    <property type="entry name" value="HTH_ARAC_FAMILY_2"/>
    <property type="match status" value="1"/>
</dbReference>
<keyword evidence="2" id="KW-0238">DNA-binding</keyword>
<dbReference type="GO" id="GO:0043565">
    <property type="term" value="F:sequence-specific DNA binding"/>
    <property type="evidence" value="ECO:0007669"/>
    <property type="project" value="InterPro"/>
</dbReference>
<dbReference type="AlphaFoldDB" id="A0A2S5KHD6"/>
<evidence type="ECO:0000256" key="1">
    <source>
        <dbReference type="ARBA" id="ARBA00023015"/>
    </source>
</evidence>
<feature type="domain" description="HTH araC/xylS-type" evidence="4">
    <location>
        <begin position="203"/>
        <end position="302"/>
    </location>
</feature>
<evidence type="ECO:0000313" key="6">
    <source>
        <dbReference type="Proteomes" id="UP000238196"/>
    </source>
</evidence>
<dbReference type="PANTHER" id="PTHR46796">
    <property type="entry name" value="HTH-TYPE TRANSCRIPTIONAL ACTIVATOR RHAS-RELATED"/>
    <property type="match status" value="1"/>
</dbReference>
<name>A0A2S5KHD6_9PROT</name>
<reference evidence="5 6" key="1">
    <citation type="submission" date="2018-02" db="EMBL/GenBank/DDBJ databases">
        <title>novel marine gammaproteobacteria from coastal saline agro ecosystem.</title>
        <authorList>
            <person name="Krishnan R."/>
            <person name="Ramesh Kumar N."/>
        </authorList>
    </citation>
    <scope>NUCLEOTIDE SEQUENCE [LARGE SCALE GENOMIC DNA]</scope>
    <source>
        <strain evidence="5 6">228</strain>
    </source>
</reference>
<dbReference type="InterPro" id="IPR009057">
    <property type="entry name" value="Homeodomain-like_sf"/>
</dbReference>
<dbReference type="InterPro" id="IPR018060">
    <property type="entry name" value="HTH_AraC"/>
</dbReference>
<proteinExistence type="predicted"/>
<dbReference type="SUPFAM" id="SSF46689">
    <property type="entry name" value="Homeodomain-like"/>
    <property type="match status" value="2"/>
</dbReference>
<keyword evidence="1" id="KW-0805">Transcription regulation</keyword>
<accession>A0A2S5KHD6</accession>
<keyword evidence="3" id="KW-0804">Transcription</keyword>
<dbReference type="InterPro" id="IPR050204">
    <property type="entry name" value="AraC_XylS_family_regulators"/>
</dbReference>
<dbReference type="Gene3D" id="1.10.10.60">
    <property type="entry name" value="Homeodomain-like"/>
    <property type="match status" value="1"/>
</dbReference>
<sequence>MSIQGRVQSKKHEKFGAHCSSILGQDGKPLLQCPEDWTGIAVERKVVPDVADCGAQYTGEPVIVFPISGGGYRWYRSGSITHEVFSELPNFLIYGKNYERDHGRWEGLSGESITLTLPISVIRRHLLDDVICNDLVTRYYNRDDTLRGLVIALANELQHGFFNGRLYAEGLSISIIGLLINRYGTINTSVEVSCDQLSSQQLARVKDYIFGKLGENISIESMANELAMSSTSFHRKFRNSFGVAPHRYVMAERIRFAKKLMRQKHKLSFADIALFSGFSSQAHFSSMFKRVCGLTPSAWIKNNS</sequence>
<comment type="caution">
    <text evidence="5">The sequence shown here is derived from an EMBL/GenBank/DDBJ whole genome shotgun (WGS) entry which is preliminary data.</text>
</comment>
<evidence type="ECO:0000256" key="3">
    <source>
        <dbReference type="ARBA" id="ARBA00023163"/>
    </source>
</evidence>
<evidence type="ECO:0000313" key="5">
    <source>
        <dbReference type="EMBL" id="PPC74003.1"/>
    </source>
</evidence>
<evidence type="ECO:0000259" key="4">
    <source>
        <dbReference type="PROSITE" id="PS01124"/>
    </source>
</evidence>
<dbReference type="PANTHER" id="PTHR46796:SF6">
    <property type="entry name" value="ARAC SUBFAMILY"/>
    <property type="match status" value="1"/>
</dbReference>
<organism evidence="5 6">
    <name type="scientific">Proteobacteria bacterium 228</name>
    <dbReference type="NCBI Taxonomy" id="2083153"/>
    <lineage>
        <taxon>Bacteria</taxon>
        <taxon>Pseudomonadati</taxon>
        <taxon>Pseudomonadota</taxon>
    </lineage>
</organism>